<dbReference type="EMBL" id="FOFU01000004">
    <property type="protein sequence ID" value="SEQ43979.1"/>
    <property type="molecule type" value="Genomic_DNA"/>
</dbReference>
<feature type="transmembrane region" description="Helical" evidence="1">
    <location>
        <begin position="301"/>
        <end position="323"/>
    </location>
</feature>
<keyword evidence="1" id="KW-0472">Membrane</keyword>
<evidence type="ECO:0000256" key="1">
    <source>
        <dbReference type="SAM" id="Phobius"/>
    </source>
</evidence>
<gene>
    <name evidence="2" type="ORF">SAMN04487977_104248</name>
</gene>
<keyword evidence="1" id="KW-1133">Transmembrane helix</keyword>
<keyword evidence="1" id="KW-0812">Transmembrane</keyword>
<dbReference type="GO" id="GO:0004713">
    <property type="term" value="F:protein tyrosine kinase activity"/>
    <property type="evidence" value="ECO:0007669"/>
    <property type="project" value="TreeGrafter"/>
</dbReference>
<evidence type="ECO:0000313" key="2">
    <source>
        <dbReference type="EMBL" id="SEQ43979.1"/>
    </source>
</evidence>
<dbReference type="PANTHER" id="PTHR32309:SF13">
    <property type="entry name" value="FERRIC ENTEROBACTIN TRANSPORT PROTEIN FEPE"/>
    <property type="match status" value="1"/>
</dbReference>
<accession>A0A1H9G1P3</accession>
<dbReference type="Gene3D" id="3.30.1890.10">
    <property type="entry name" value="FepE-like"/>
    <property type="match status" value="1"/>
</dbReference>
<name>A0A1H9G1P3_9SPIR</name>
<evidence type="ECO:0000313" key="3">
    <source>
        <dbReference type="Proteomes" id="UP000182360"/>
    </source>
</evidence>
<feature type="transmembrane region" description="Helical" evidence="1">
    <location>
        <begin position="29"/>
        <end position="50"/>
    </location>
</feature>
<dbReference type="OrthoDB" id="360372at2"/>
<protein>
    <submittedName>
        <fullName evidence="2">LPS O-antigen chain length determinant protein, WzzB/FepE family</fullName>
    </submittedName>
</protein>
<dbReference type="PANTHER" id="PTHR32309">
    <property type="entry name" value="TYROSINE-PROTEIN KINASE"/>
    <property type="match status" value="1"/>
</dbReference>
<dbReference type="GO" id="GO:0005886">
    <property type="term" value="C:plasma membrane"/>
    <property type="evidence" value="ECO:0007669"/>
    <property type="project" value="TreeGrafter"/>
</dbReference>
<sequence length="343" mass="37652">MDENPTIQNAKEDEISLIDLFAVLLKHKFLIIGLTGAAMIFAVVISIISLKLSPEKSFLPNKYTPKAQMLINDDSSAKGGLSSMLSSSGLGSLAGLAGVSVSGGSSNSALAGYLVNSNTIQDAVVDKFNLIERYKIKKSPRAASREALKKVLTSNFDTDTGVFSISFTDTDPEFAREVVNYVVDLIEARFNELGIDQNKLQEANLKENIQHSYDEILSLQKRIQTLEQSVSNIYNPSSAPSIMLDSSLLKLELSAQQQIYSQLKVQYESLKVTMASEQPVFQILEYAEVPDRKSEPSRGKLCIIITFAAFFLSVFLAFALNAVENIKKDPEAMSKLSSSKKIK</sequence>
<keyword evidence="3" id="KW-1185">Reference proteome</keyword>
<organism evidence="2 3">
    <name type="scientific">Treponema bryantii</name>
    <dbReference type="NCBI Taxonomy" id="163"/>
    <lineage>
        <taxon>Bacteria</taxon>
        <taxon>Pseudomonadati</taxon>
        <taxon>Spirochaetota</taxon>
        <taxon>Spirochaetia</taxon>
        <taxon>Spirochaetales</taxon>
        <taxon>Treponemataceae</taxon>
        <taxon>Treponema</taxon>
    </lineage>
</organism>
<dbReference type="AlphaFoldDB" id="A0A1H9G1P3"/>
<dbReference type="RefSeq" id="WP_074643307.1">
    <property type="nucleotide sequence ID" value="NZ_FOFU01000004.1"/>
</dbReference>
<proteinExistence type="predicted"/>
<reference evidence="2 3" key="1">
    <citation type="submission" date="2016-10" db="EMBL/GenBank/DDBJ databases">
        <authorList>
            <person name="de Groot N.N."/>
        </authorList>
    </citation>
    <scope>NUCLEOTIDE SEQUENCE [LARGE SCALE GENOMIC DNA]</scope>
    <source>
        <strain evidence="2 3">B25</strain>
    </source>
</reference>
<dbReference type="Proteomes" id="UP000182360">
    <property type="component" value="Unassembled WGS sequence"/>
</dbReference>
<dbReference type="InterPro" id="IPR050445">
    <property type="entry name" value="Bact_polysacc_biosynth/exp"/>
</dbReference>